<evidence type="ECO:0000313" key="1">
    <source>
        <dbReference type="EMBL" id="CCI40723.1"/>
    </source>
</evidence>
<protein>
    <submittedName>
        <fullName evidence="1">Uncharacterized protein</fullName>
    </submittedName>
</protein>
<keyword evidence="2" id="KW-1185">Reference proteome</keyword>
<name>A0A024G1J3_9STRA</name>
<accession>A0A024G1J3</accession>
<proteinExistence type="predicted"/>
<dbReference type="AlphaFoldDB" id="A0A024G1J3"/>
<evidence type="ECO:0000313" key="2">
    <source>
        <dbReference type="Proteomes" id="UP000053237"/>
    </source>
</evidence>
<comment type="caution">
    <text evidence="1">The sequence shown here is derived from an EMBL/GenBank/DDBJ whole genome shotgun (WGS) entry which is preliminary data.</text>
</comment>
<organism evidence="1 2">
    <name type="scientific">Albugo candida</name>
    <dbReference type="NCBI Taxonomy" id="65357"/>
    <lineage>
        <taxon>Eukaryota</taxon>
        <taxon>Sar</taxon>
        <taxon>Stramenopiles</taxon>
        <taxon>Oomycota</taxon>
        <taxon>Peronosporomycetes</taxon>
        <taxon>Albuginales</taxon>
        <taxon>Albuginaceae</taxon>
        <taxon>Albugo</taxon>
    </lineage>
</organism>
<dbReference type="Proteomes" id="UP000053237">
    <property type="component" value="Unassembled WGS sequence"/>
</dbReference>
<dbReference type="EMBL" id="CAIX01000011">
    <property type="protein sequence ID" value="CCI40723.1"/>
    <property type="molecule type" value="Genomic_DNA"/>
</dbReference>
<dbReference type="InParanoid" id="A0A024G1J3"/>
<reference evidence="1 2" key="1">
    <citation type="submission" date="2012-05" db="EMBL/GenBank/DDBJ databases">
        <title>Recombination and specialization in a pathogen metapopulation.</title>
        <authorList>
            <person name="Gardiner A."/>
            <person name="Kemen E."/>
            <person name="Schultz-Larsen T."/>
            <person name="MacLean D."/>
            <person name="Van Oosterhout C."/>
            <person name="Jones J.D.G."/>
        </authorList>
    </citation>
    <scope>NUCLEOTIDE SEQUENCE [LARGE SCALE GENOMIC DNA]</scope>
    <source>
        <strain evidence="1 2">Ac Nc2</strain>
    </source>
</reference>
<gene>
    <name evidence="1" type="ORF">BN9_015070</name>
</gene>
<sequence>MAAVKAVKAPITTPDISDVQDDTIGDWEAFDTETFSTERLKQRLEKELAIDDNADDDWEEDSAAMLPDDFPILVVNSARFCREVQKEPDEDEISSERQVDKEDEIRFQIQSVIKYHPEEVLESLFDQGICFHAFYGTVKSLKRNLEMIYPGDHFLQVDYPAEVNGIPLHCHLHTLYRVSHWQSVEYLLDSLRSCSRGLKWKAQIASEIEALAQREYAWFQRTQEEQSIAIDKLSRLRDSLNQKIRSLISHEYEPGKNSTRSSRATELESLMRCSDDVEDKLKDLLTQYLREPTLTEGECRNALGLPHKQDFAAVATELNVLDMVVSMILCRLPRGQKSSEKYYQALVDHHLRILHLWKKDFGRLPPKRITSSKVLQREEVDASKKITKADMTSDCTLHDSAEEIVSPNITDKYGCANDNETESDDLNAASIRKLSHPEDSEMVEKLQSLHLLTSKNRRKKSKNKDAEFKPFACMSALGVLRDEKSKPWM</sequence>
<dbReference type="OrthoDB" id="20120at2759"/>